<dbReference type="RefSeq" id="WP_073014460.1">
    <property type="nucleotide sequence ID" value="NZ_FRBW01000004.1"/>
</dbReference>
<dbReference type="InterPro" id="IPR013324">
    <property type="entry name" value="RNA_pol_sigma_r3/r4-like"/>
</dbReference>
<dbReference type="InterPro" id="IPR013325">
    <property type="entry name" value="RNA_pol_sigma_r2"/>
</dbReference>
<dbReference type="GO" id="GO:0003677">
    <property type="term" value="F:DNA binding"/>
    <property type="evidence" value="ECO:0007669"/>
    <property type="project" value="InterPro"/>
</dbReference>
<organism evidence="4 5">
    <name type="scientific">Roseibium suaedae</name>
    <dbReference type="NCBI Taxonomy" id="735517"/>
    <lineage>
        <taxon>Bacteria</taxon>
        <taxon>Pseudomonadati</taxon>
        <taxon>Pseudomonadota</taxon>
        <taxon>Alphaproteobacteria</taxon>
        <taxon>Hyphomicrobiales</taxon>
        <taxon>Stappiaceae</taxon>
        <taxon>Roseibium</taxon>
    </lineage>
</organism>
<evidence type="ECO:0000256" key="1">
    <source>
        <dbReference type="ARBA" id="ARBA00011344"/>
    </source>
</evidence>
<dbReference type="STRING" id="735517.SAMN05444272_3312"/>
<comment type="subunit">
    <text evidence="1">Interacts transiently with the RNA polymerase catalytic core formed by RpoA, RpoB, RpoC and RpoZ (2 alpha, 1 beta, 1 beta' and 1 omega subunit) to form the RNA polymerase holoenzyme that can initiate transcription.</text>
</comment>
<evidence type="ECO:0000259" key="3">
    <source>
        <dbReference type="Pfam" id="PF08281"/>
    </source>
</evidence>
<dbReference type="InterPro" id="IPR036388">
    <property type="entry name" value="WH-like_DNA-bd_sf"/>
</dbReference>
<dbReference type="PANTHER" id="PTHR30173">
    <property type="entry name" value="SIGMA 19 FACTOR"/>
    <property type="match status" value="1"/>
</dbReference>
<feature type="domain" description="RNA polymerase sigma factor 70 region 4 type 2" evidence="3">
    <location>
        <begin position="110"/>
        <end position="157"/>
    </location>
</feature>
<reference evidence="4 5" key="1">
    <citation type="submission" date="2016-11" db="EMBL/GenBank/DDBJ databases">
        <authorList>
            <person name="Jaros S."/>
            <person name="Januszkiewicz K."/>
            <person name="Wedrychowicz H."/>
        </authorList>
    </citation>
    <scope>NUCLEOTIDE SEQUENCE [LARGE SCALE GENOMIC DNA]</scope>
    <source>
        <strain evidence="4 5">DSM 22153</strain>
    </source>
</reference>
<proteinExistence type="predicted"/>
<accession>A0A1M7M949</accession>
<evidence type="ECO:0000259" key="2">
    <source>
        <dbReference type="Pfam" id="PF04542"/>
    </source>
</evidence>
<dbReference type="InterPro" id="IPR032710">
    <property type="entry name" value="NTF2-like_dom_sf"/>
</dbReference>
<dbReference type="Pfam" id="PF08281">
    <property type="entry name" value="Sigma70_r4_2"/>
    <property type="match status" value="1"/>
</dbReference>
<dbReference type="CDD" id="cd06171">
    <property type="entry name" value="Sigma70_r4"/>
    <property type="match status" value="1"/>
</dbReference>
<dbReference type="InterPro" id="IPR013249">
    <property type="entry name" value="RNA_pol_sigma70_r4_t2"/>
</dbReference>
<protein>
    <submittedName>
        <fullName evidence="4">RNA polymerase sigma-70 factor, ECF subfamily</fullName>
    </submittedName>
</protein>
<dbReference type="Gene3D" id="1.10.1740.10">
    <property type="match status" value="1"/>
</dbReference>
<dbReference type="EMBL" id="FRBW01000004">
    <property type="protein sequence ID" value="SHM87311.1"/>
    <property type="molecule type" value="Genomic_DNA"/>
</dbReference>
<dbReference type="AlphaFoldDB" id="A0A1M7M949"/>
<dbReference type="NCBIfam" id="NF007214">
    <property type="entry name" value="PRK09636.1"/>
    <property type="match status" value="1"/>
</dbReference>
<dbReference type="Proteomes" id="UP000186002">
    <property type="component" value="Unassembled WGS sequence"/>
</dbReference>
<evidence type="ECO:0000313" key="5">
    <source>
        <dbReference type="Proteomes" id="UP000186002"/>
    </source>
</evidence>
<dbReference type="NCBIfam" id="TIGR02937">
    <property type="entry name" value="sigma70-ECF"/>
    <property type="match status" value="1"/>
</dbReference>
<dbReference type="InterPro" id="IPR014284">
    <property type="entry name" value="RNA_pol_sigma-70_dom"/>
</dbReference>
<dbReference type="SUPFAM" id="SSF88659">
    <property type="entry name" value="Sigma3 and sigma4 domains of RNA polymerase sigma factors"/>
    <property type="match status" value="1"/>
</dbReference>
<dbReference type="OrthoDB" id="9794372at2"/>
<evidence type="ECO:0000313" key="4">
    <source>
        <dbReference type="EMBL" id="SHM87311.1"/>
    </source>
</evidence>
<gene>
    <name evidence="4" type="ORF">SAMN05444272_3312</name>
</gene>
<dbReference type="GO" id="GO:0016987">
    <property type="term" value="F:sigma factor activity"/>
    <property type="evidence" value="ECO:0007669"/>
    <property type="project" value="InterPro"/>
</dbReference>
<dbReference type="Gene3D" id="1.10.10.10">
    <property type="entry name" value="Winged helix-like DNA-binding domain superfamily/Winged helix DNA-binding domain"/>
    <property type="match status" value="1"/>
</dbReference>
<dbReference type="SUPFAM" id="SSF54427">
    <property type="entry name" value="NTF2-like"/>
    <property type="match status" value="1"/>
</dbReference>
<dbReference type="InterPro" id="IPR052704">
    <property type="entry name" value="ECF_Sigma-70_Domain"/>
</dbReference>
<keyword evidence="5" id="KW-1185">Reference proteome</keyword>
<dbReference type="Pfam" id="PF04542">
    <property type="entry name" value="Sigma70_r2"/>
    <property type="match status" value="1"/>
</dbReference>
<dbReference type="SUPFAM" id="SSF88946">
    <property type="entry name" value="Sigma2 domain of RNA polymerase sigma factors"/>
    <property type="match status" value="1"/>
</dbReference>
<dbReference type="PANTHER" id="PTHR30173:SF36">
    <property type="entry name" value="ECF RNA POLYMERASE SIGMA FACTOR SIGJ"/>
    <property type="match status" value="1"/>
</dbReference>
<sequence>MSEPDAKTALFEKVRPQLMGLAYRMLGVVADAEDAVQDTFLKWQAVDPSQLLNGEAWLVRVCTNRCLDLLKAASRTRVDYIGSWIPEPLQTETCNSQEEDLDRAQSLTTAFLLLLERLTPRERAAFLLREVFGKSYAEVAETLGMSEAACRQLVSRSTKSVRQEKARFRPSADQQSAFLEAFQAALVTGAPDQLSMLLAETVNLSSDGGGKATALRRVLSGQDEVSRYIARIFGRLWLGTRIERREMNGIEGLVVWEGQQVVAAMTLGFTEEGQVANIYIMRNPDKLRHLGQRFRHDLQSGSLKQH</sequence>
<dbReference type="GO" id="GO:0006352">
    <property type="term" value="P:DNA-templated transcription initiation"/>
    <property type="evidence" value="ECO:0007669"/>
    <property type="project" value="InterPro"/>
</dbReference>
<name>A0A1M7M949_9HYPH</name>
<dbReference type="InterPro" id="IPR007627">
    <property type="entry name" value="RNA_pol_sigma70_r2"/>
</dbReference>
<feature type="domain" description="RNA polymerase sigma-70 region 2" evidence="2">
    <location>
        <begin position="10"/>
        <end position="76"/>
    </location>
</feature>